<evidence type="ECO:0000256" key="5">
    <source>
        <dbReference type="ARBA" id="ARBA00022989"/>
    </source>
</evidence>
<feature type="transmembrane region" description="Helical" evidence="7">
    <location>
        <begin position="694"/>
        <end position="721"/>
    </location>
</feature>
<dbReference type="InterPro" id="IPR000731">
    <property type="entry name" value="SSD"/>
</dbReference>
<feature type="transmembrane region" description="Helical" evidence="7">
    <location>
        <begin position="193"/>
        <end position="211"/>
    </location>
</feature>
<dbReference type="InterPro" id="IPR050545">
    <property type="entry name" value="Mycobact_MmpL"/>
</dbReference>
<keyword evidence="4 7" id="KW-0812">Transmembrane</keyword>
<feature type="transmembrane region" description="Helical" evidence="7">
    <location>
        <begin position="21"/>
        <end position="41"/>
    </location>
</feature>
<evidence type="ECO:0000313" key="9">
    <source>
        <dbReference type="EMBL" id="SLM88373.1"/>
    </source>
</evidence>
<feature type="transmembrane region" description="Helical" evidence="7">
    <location>
        <begin position="589"/>
        <end position="610"/>
    </location>
</feature>
<keyword evidence="6 7" id="KW-0472">Membrane</keyword>
<proteinExistence type="inferred from homology"/>
<feature type="transmembrane region" description="Helical" evidence="7">
    <location>
        <begin position="565"/>
        <end position="582"/>
    </location>
</feature>
<feature type="domain" description="SSD" evidence="8">
    <location>
        <begin position="591"/>
        <end position="719"/>
    </location>
</feature>
<organism evidence="9 10">
    <name type="scientific">Brachybacterium nesterenkovii</name>
    <dbReference type="NCBI Taxonomy" id="47847"/>
    <lineage>
        <taxon>Bacteria</taxon>
        <taxon>Bacillati</taxon>
        <taxon>Actinomycetota</taxon>
        <taxon>Actinomycetes</taxon>
        <taxon>Micrococcales</taxon>
        <taxon>Dermabacteraceae</taxon>
        <taxon>Brachybacterium</taxon>
    </lineage>
</organism>
<feature type="transmembrane region" description="Helical" evidence="7">
    <location>
        <begin position="327"/>
        <end position="349"/>
    </location>
</feature>
<feature type="transmembrane region" description="Helical" evidence="7">
    <location>
        <begin position="662"/>
        <end position="688"/>
    </location>
</feature>
<feature type="transmembrane region" description="Helical" evidence="7">
    <location>
        <begin position="250"/>
        <end position="271"/>
    </location>
</feature>
<dbReference type="AlphaFoldDB" id="A0A1X6WVI8"/>
<evidence type="ECO:0000313" key="10">
    <source>
        <dbReference type="Proteomes" id="UP000195981"/>
    </source>
</evidence>
<evidence type="ECO:0000256" key="3">
    <source>
        <dbReference type="ARBA" id="ARBA00022475"/>
    </source>
</evidence>
<keyword evidence="3" id="KW-1003">Cell membrane</keyword>
<evidence type="ECO:0000256" key="1">
    <source>
        <dbReference type="ARBA" id="ARBA00004651"/>
    </source>
</evidence>
<comment type="similarity">
    <text evidence="2">Belongs to the resistance-nodulation-cell division (RND) (TC 2.A.6) family. MmpL subfamily.</text>
</comment>
<gene>
    <name evidence="9" type="ORF">FM110_01710</name>
</gene>
<evidence type="ECO:0000256" key="4">
    <source>
        <dbReference type="ARBA" id="ARBA00022692"/>
    </source>
</evidence>
<evidence type="ECO:0000256" key="7">
    <source>
        <dbReference type="SAM" id="Phobius"/>
    </source>
</evidence>
<dbReference type="EMBL" id="FWFG01000014">
    <property type="protein sequence ID" value="SLM88373.1"/>
    <property type="molecule type" value="Genomic_DNA"/>
</dbReference>
<accession>A0A1X6WVI8</accession>
<protein>
    <submittedName>
        <fullName evidence="9">Possible membrane protein</fullName>
    </submittedName>
</protein>
<dbReference type="SUPFAM" id="SSF82866">
    <property type="entry name" value="Multidrug efflux transporter AcrB transmembrane domain"/>
    <property type="match status" value="2"/>
</dbReference>
<evidence type="ECO:0000256" key="6">
    <source>
        <dbReference type="ARBA" id="ARBA00023136"/>
    </source>
</evidence>
<feature type="transmembrane region" description="Helical" evidence="7">
    <location>
        <begin position="218"/>
        <end position="238"/>
    </location>
</feature>
<dbReference type="Pfam" id="PF03176">
    <property type="entry name" value="MMPL"/>
    <property type="match status" value="2"/>
</dbReference>
<evidence type="ECO:0000259" key="8">
    <source>
        <dbReference type="PROSITE" id="PS50156"/>
    </source>
</evidence>
<dbReference type="PROSITE" id="PS50156">
    <property type="entry name" value="SSD"/>
    <property type="match status" value="1"/>
</dbReference>
<feature type="transmembrane region" description="Helical" evidence="7">
    <location>
        <begin position="298"/>
        <end position="315"/>
    </location>
</feature>
<feature type="transmembrane region" description="Helical" evidence="7">
    <location>
        <begin position="622"/>
        <end position="641"/>
    </location>
</feature>
<dbReference type="Proteomes" id="UP000195981">
    <property type="component" value="Unassembled WGS sequence"/>
</dbReference>
<dbReference type="PANTHER" id="PTHR33406">
    <property type="entry name" value="MEMBRANE PROTEIN MJ1562-RELATED"/>
    <property type="match status" value="1"/>
</dbReference>
<evidence type="ECO:0000256" key="2">
    <source>
        <dbReference type="ARBA" id="ARBA00010157"/>
    </source>
</evidence>
<comment type="subcellular location">
    <subcellularLocation>
        <location evidence="1">Cell membrane</location>
        <topology evidence="1">Multi-pass membrane protein</topology>
    </subcellularLocation>
</comment>
<dbReference type="Gene3D" id="1.20.1640.10">
    <property type="entry name" value="Multidrug efflux transporter AcrB transmembrane domain"/>
    <property type="match status" value="2"/>
</dbReference>
<dbReference type="RefSeq" id="WP_234991836.1">
    <property type="nucleotide sequence ID" value="NZ_FWFG01000014.1"/>
</dbReference>
<dbReference type="PANTHER" id="PTHR33406:SF6">
    <property type="entry name" value="MEMBRANE PROTEIN YDGH-RELATED"/>
    <property type="match status" value="1"/>
</dbReference>
<name>A0A1X6WVI8_9MICO</name>
<keyword evidence="10" id="KW-1185">Reference proteome</keyword>
<keyword evidence="5 7" id="KW-1133">Transmembrane helix</keyword>
<dbReference type="GO" id="GO:0005886">
    <property type="term" value="C:plasma membrane"/>
    <property type="evidence" value="ECO:0007669"/>
    <property type="project" value="UniProtKB-SubCell"/>
</dbReference>
<reference evidence="9 10" key="1">
    <citation type="submission" date="2017-02" db="EMBL/GenBank/DDBJ databases">
        <authorList>
            <person name="Peterson S.W."/>
        </authorList>
    </citation>
    <scope>NUCLEOTIDE SEQUENCE [LARGE SCALE GENOMIC DNA]</scope>
    <source>
        <strain evidence="9 10">CIP104813</strain>
    </source>
</reference>
<sequence>MMSARSGTENTHRAPAPAPPRALRILIPALLVLVWITIAGLGGPAFGRISDVATNDRSSFLPASAESTQVQDRLDAFLGSDAIPAIVVAERDGGLTPDDLAALQALADDAPAAIGDAAGSDADGIEVSPPIPSEDGEAAQVVVAIPSDADVETAVEALEASAAEDLPDGLGSWVTGPAGFTADLSAAFGGIDGVLLLVALAVVLVILVAVYRSPLLPLLVLLSSMTALCAAVLVNVALAQAGIVTINGQIQGILFILVIGAATDYSLLYIARYREELRDHPTAWGATLAALRGTVEPIVASGGTVIVGLLCLMLSDLVSNSALGPVASVGIVAAMLTSLTFLPAMLALVGRRVFWPRTPQPGSAHPVVTGPDARGVWAGIGRRIAAAPGRIAAIVGVLLAVGCLGLTQLNASGVPTSEFVLGQSQARDGQEVLDAHFAGGTGTPTYVIAPEDSLPAIAAAVSGVDGVDSLALASQDSPSGTVPVDENGALAAQGPFAGAAPTVSEGDVLLEATLGAAADSAEAEDTVRDIRTALDGAGGAEDAIVGGTTATDLDTNDTAERDRGVIIPVVLVAITIMLALLLRSLVAPLVLLATTVLSFGTALGISAVIFRLIGQDASDPTVPLYGFVFLVALGIDYNIFLMTRVREESLVHGTREGTLRGLGLTGGVITSAGVVLAATFAALVVLPIQFLLQLAIIVALGVLLDALVVRTFLVPALAILIGDRIWWPAKVPRA</sequence>
<dbReference type="InterPro" id="IPR004869">
    <property type="entry name" value="MMPL_dom"/>
</dbReference>